<name>A0A0B7AJ39_9EUPU</name>
<accession>A0A0B7AJ39</accession>
<protein>
    <submittedName>
        <fullName evidence="1">Uncharacterized protein</fullName>
    </submittedName>
</protein>
<organism evidence="1">
    <name type="scientific">Arion vulgaris</name>
    <dbReference type="NCBI Taxonomy" id="1028688"/>
    <lineage>
        <taxon>Eukaryota</taxon>
        <taxon>Metazoa</taxon>
        <taxon>Spiralia</taxon>
        <taxon>Lophotrochozoa</taxon>
        <taxon>Mollusca</taxon>
        <taxon>Gastropoda</taxon>
        <taxon>Heterobranchia</taxon>
        <taxon>Euthyneura</taxon>
        <taxon>Panpulmonata</taxon>
        <taxon>Eupulmonata</taxon>
        <taxon>Stylommatophora</taxon>
        <taxon>Helicina</taxon>
        <taxon>Arionoidea</taxon>
        <taxon>Arionidae</taxon>
        <taxon>Arion</taxon>
    </lineage>
</organism>
<dbReference type="EMBL" id="HACG01033742">
    <property type="protein sequence ID" value="CEK80607.1"/>
    <property type="molecule type" value="Transcribed_RNA"/>
</dbReference>
<dbReference type="AlphaFoldDB" id="A0A0B7AJ39"/>
<sequence length="80" mass="9156">MTMEKSSSVEQIIIIFHLCTVHSTNAYIDLGVSRTAICVNRRNRYQSMSLHPVDLKTTLWENLTDLNLTAQCVVYSELHT</sequence>
<gene>
    <name evidence="1" type="primary">ORF121757</name>
</gene>
<evidence type="ECO:0000313" key="1">
    <source>
        <dbReference type="EMBL" id="CEK80607.1"/>
    </source>
</evidence>
<reference evidence="1" key="1">
    <citation type="submission" date="2014-12" db="EMBL/GenBank/DDBJ databases">
        <title>Insight into the proteome of Arion vulgaris.</title>
        <authorList>
            <person name="Aradska J."/>
            <person name="Bulat T."/>
            <person name="Smidak R."/>
            <person name="Sarate P."/>
            <person name="Gangsoo J."/>
            <person name="Sialana F."/>
            <person name="Bilban M."/>
            <person name="Lubec G."/>
        </authorList>
    </citation>
    <scope>NUCLEOTIDE SEQUENCE</scope>
    <source>
        <tissue evidence="1">Skin</tissue>
    </source>
</reference>
<proteinExistence type="predicted"/>